<feature type="transmembrane region" description="Helical" evidence="6">
    <location>
        <begin position="131"/>
        <end position="150"/>
    </location>
</feature>
<name>A0ABT1SSL8_9FIRM</name>
<dbReference type="Pfam" id="PF07690">
    <property type="entry name" value="MFS_1"/>
    <property type="match status" value="2"/>
</dbReference>
<feature type="transmembrane region" description="Helical" evidence="6">
    <location>
        <begin position="7"/>
        <end position="31"/>
    </location>
</feature>
<feature type="transmembrane region" description="Helical" evidence="6">
    <location>
        <begin position="342"/>
        <end position="361"/>
    </location>
</feature>
<feature type="transmembrane region" description="Helical" evidence="6">
    <location>
        <begin position="217"/>
        <end position="234"/>
    </location>
</feature>
<evidence type="ECO:0000256" key="1">
    <source>
        <dbReference type="ARBA" id="ARBA00004651"/>
    </source>
</evidence>
<protein>
    <submittedName>
        <fullName evidence="8">MFS transporter</fullName>
    </submittedName>
</protein>
<gene>
    <name evidence="8" type="ORF">NE675_07135</name>
</gene>
<keyword evidence="9" id="KW-1185">Reference proteome</keyword>
<dbReference type="PROSITE" id="PS50850">
    <property type="entry name" value="MFS"/>
    <property type="match status" value="1"/>
</dbReference>
<dbReference type="InterPro" id="IPR020846">
    <property type="entry name" value="MFS_dom"/>
</dbReference>
<feature type="transmembrane region" description="Helical" evidence="6">
    <location>
        <begin position="246"/>
        <end position="264"/>
    </location>
</feature>
<evidence type="ECO:0000259" key="7">
    <source>
        <dbReference type="PROSITE" id="PS50850"/>
    </source>
</evidence>
<reference evidence="8 9" key="1">
    <citation type="submission" date="2022-06" db="EMBL/GenBank/DDBJ databases">
        <title>Isolation of gut microbiota from human fecal samples.</title>
        <authorList>
            <person name="Pamer E.G."/>
            <person name="Barat B."/>
            <person name="Waligurski E."/>
            <person name="Medina S."/>
            <person name="Paddock L."/>
            <person name="Mostad J."/>
        </authorList>
    </citation>
    <scope>NUCLEOTIDE SEQUENCE [LARGE SCALE GENOMIC DNA]</scope>
    <source>
        <strain evidence="8 9">DFI.1.1</strain>
    </source>
</reference>
<feature type="domain" description="Major facilitator superfamily (MFS) profile" evidence="7">
    <location>
        <begin position="7"/>
        <end position="446"/>
    </location>
</feature>
<evidence type="ECO:0000256" key="6">
    <source>
        <dbReference type="SAM" id="Phobius"/>
    </source>
</evidence>
<sequence length="449" mass="47916">MTTEKRIFYSICLISFVGPFLSTSINIAIPVMADQFGTTPDRMSWVVTLFLMTTAAFLLPLGKVSDVHGRRRTYTVSLIMLALTSIAAALAPTLPILIGLRALQGIALAGIYVSYMPLLLATTDESRQGHIIGQSVALTYLGLSLGPVIGGAVTEFIGWRCIFILAALLVLLSYLLIRPVKAEWYENGAPFVNAISSVLSISAILCTLYGLSSFSDNSFFFYAGLVLSVIFVVHEGRSFHPLLPLYLFRSLTFSMSNLAALIQYSATYAVSFLLSLYLQVILGLTPAVSGAVLLIQPLVMALLSPRAGDLSDTYGPRGIASLGLFLTAPGLLVFAVFHDISIGQTALCLAVIGMGAALFGAPNNSAIMGSVKKMHHGIASSVLALSRNLGQAFSMAAVTFIMTSETSQAAVYKDGVLNTLHIAFILLSVLCFFAALASLARGRSVQKHH</sequence>
<keyword evidence="4 6" id="KW-1133">Transmembrane helix</keyword>
<dbReference type="PRINTS" id="PR01036">
    <property type="entry name" value="TCRTETB"/>
</dbReference>
<dbReference type="InterPro" id="IPR011701">
    <property type="entry name" value="MFS"/>
</dbReference>
<evidence type="ECO:0000256" key="5">
    <source>
        <dbReference type="ARBA" id="ARBA00023136"/>
    </source>
</evidence>
<dbReference type="CDD" id="cd17321">
    <property type="entry name" value="MFS_MMR_MDR_like"/>
    <property type="match status" value="1"/>
</dbReference>
<feature type="transmembrane region" description="Helical" evidence="6">
    <location>
        <begin position="73"/>
        <end position="92"/>
    </location>
</feature>
<feature type="transmembrane region" description="Helical" evidence="6">
    <location>
        <begin position="43"/>
        <end position="61"/>
    </location>
</feature>
<dbReference type="EMBL" id="JANGEW010000012">
    <property type="protein sequence ID" value="MCQ5342799.1"/>
    <property type="molecule type" value="Genomic_DNA"/>
</dbReference>
<evidence type="ECO:0000313" key="9">
    <source>
        <dbReference type="Proteomes" id="UP001206692"/>
    </source>
</evidence>
<feature type="transmembrane region" description="Helical" evidence="6">
    <location>
        <begin position="422"/>
        <end position="440"/>
    </location>
</feature>
<proteinExistence type="predicted"/>
<dbReference type="Gene3D" id="1.20.1720.10">
    <property type="entry name" value="Multidrug resistance protein D"/>
    <property type="match status" value="1"/>
</dbReference>
<feature type="transmembrane region" description="Helical" evidence="6">
    <location>
        <begin position="315"/>
        <end position="336"/>
    </location>
</feature>
<dbReference type="InterPro" id="IPR036259">
    <property type="entry name" value="MFS_trans_sf"/>
</dbReference>
<dbReference type="Gene3D" id="1.20.1250.20">
    <property type="entry name" value="MFS general substrate transporter like domains"/>
    <property type="match status" value="1"/>
</dbReference>
<dbReference type="SUPFAM" id="SSF103473">
    <property type="entry name" value="MFS general substrate transporter"/>
    <property type="match status" value="1"/>
</dbReference>
<keyword evidence="2" id="KW-0813">Transport</keyword>
<dbReference type="PANTHER" id="PTHR42718">
    <property type="entry name" value="MAJOR FACILITATOR SUPERFAMILY MULTIDRUG TRANSPORTER MFSC"/>
    <property type="match status" value="1"/>
</dbReference>
<feature type="transmembrane region" description="Helical" evidence="6">
    <location>
        <begin position="156"/>
        <end position="177"/>
    </location>
</feature>
<accession>A0ABT1SSL8</accession>
<evidence type="ECO:0000313" key="8">
    <source>
        <dbReference type="EMBL" id="MCQ5342799.1"/>
    </source>
</evidence>
<keyword evidence="5 6" id="KW-0472">Membrane</keyword>
<evidence type="ECO:0000256" key="2">
    <source>
        <dbReference type="ARBA" id="ARBA00022448"/>
    </source>
</evidence>
<feature type="transmembrane region" description="Helical" evidence="6">
    <location>
        <begin position="382"/>
        <end position="402"/>
    </location>
</feature>
<evidence type="ECO:0000256" key="3">
    <source>
        <dbReference type="ARBA" id="ARBA00022692"/>
    </source>
</evidence>
<organism evidence="8 9">
    <name type="scientific">Megasphaera massiliensis</name>
    <dbReference type="NCBI Taxonomy" id="1232428"/>
    <lineage>
        <taxon>Bacteria</taxon>
        <taxon>Bacillati</taxon>
        <taxon>Bacillota</taxon>
        <taxon>Negativicutes</taxon>
        <taxon>Veillonellales</taxon>
        <taxon>Veillonellaceae</taxon>
        <taxon>Megasphaera</taxon>
    </lineage>
</organism>
<evidence type="ECO:0000256" key="4">
    <source>
        <dbReference type="ARBA" id="ARBA00022989"/>
    </source>
</evidence>
<dbReference type="Proteomes" id="UP001206692">
    <property type="component" value="Unassembled WGS sequence"/>
</dbReference>
<dbReference type="PANTHER" id="PTHR42718:SF9">
    <property type="entry name" value="MAJOR FACILITATOR SUPERFAMILY MULTIDRUG TRANSPORTER MFSC"/>
    <property type="match status" value="1"/>
</dbReference>
<feature type="transmembrane region" description="Helical" evidence="6">
    <location>
        <begin position="98"/>
        <end position="119"/>
    </location>
</feature>
<keyword evidence="3 6" id="KW-0812">Transmembrane</keyword>
<comment type="subcellular location">
    <subcellularLocation>
        <location evidence="1">Cell membrane</location>
        <topology evidence="1">Multi-pass membrane protein</topology>
    </subcellularLocation>
</comment>
<comment type="caution">
    <text evidence="8">The sequence shown here is derived from an EMBL/GenBank/DDBJ whole genome shotgun (WGS) entry which is preliminary data.</text>
</comment>
<feature type="transmembrane region" description="Helical" evidence="6">
    <location>
        <begin position="189"/>
        <end position="211"/>
    </location>
</feature>
<feature type="transmembrane region" description="Helical" evidence="6">
    <location>
        <begin position="276"/>
        <end position="303"/>
    </location>
</feature>
<dbReference type="RefSeq" id="WP_227163203.1">
    <property type="nucleotide sequence ID" value="NZ_JAJCIO010000017.1"/>
</dbReference>